<proteinExistence type="predicted"/>
<reference evidence="2 3" key="1">
    <citation type="submission" date="2023-09" db="EMBL/GenBank/DDBJ databases">
        <title>Complete genome of Streptomyces roseicoloratus T14.</title>
        <authorList>
            <person name="Bashizi T."/>
            <person name="Kim M.-J."/>
            <person name="Lee G."/>
            <person name="Tagele S.B."/>
            <person name="Shin J.-H."/>
        </authorList>
    </citation>
    <scope>NUCLEOTIDE SEQUENCE [LARGE SCALE GENOMIC DNA]</scope>
    <source>
        <strain evidence="2 3">T14</strain>
    </source>
</reference>
<gene>
    <name evidence="2" type="ORF">RGF97_31370</name>
</gene>
<sequence length="132" mass="12601">MLTDAPDEAGSVAGCDSGPEDGVEGVVSEGVASDGVESDGVGVDVDGAGVVGVSVDGHGEGVTPLVGVGVSVPVIVTHGTGDDGEVDGEVDEDVDGDVDGVCVGGGGGVVCLSCWWPLPPGSRAIHLSECGS</sequence>
<name>A0ABY9S399_9ACTN</name>
<feature type="region of interest" description="Disordered" evidence="1">
    <location>
        <begin position="1"/>
        <end position="43"/>
    </location>
</feature>
<keyword evidence="3" id="KW-1185">Reference proteome</keyword>
<feature type="compositionally biased region" description="Low complexity" evidence="1">
    <location>
        <begin position="24"/>
        <end position="43"/>
    </location>
</feature>
<evidence type="ECO:0000313" key="3">
    <source>
        <dbReference type="Proteomes" id="UP001250858"/>
    </source>
</evidence>
<organism evidence="2 3">
    <name type="scientific">Streptomyces roseicoloratus</name>
    <dbReference type="NCBI Taxonomy" id="2508722"/>
    <lineage>
        <taxon>Bacteria</taxon>
        <taxon>Bacillati</taxon>
        <taxon>Actinomycetota</taxon>
        <taxon>Actinomycetes</taxon>
        <taxon>Kitasatosporales</taxon>
        <taxon>Streptomycetaceae</taxon>
        <taxon>Streptomyces</taxon>
    </lineage>
</organism>
<dbReference type="RefSeq" id="WP_309549886.1">
    <property type="nucleotide sequence ID" value="NZ_CP133762.1"/>
</dbReference>
<dbReference type="EMBL" id="CP133762">
    <property type="protein sequence ID" value="WMX48403.1"/>
    <property type="molecule type" value="Genomic_DNA"/>
</dbReference>
<protein>
    <submittedName>
        <fullName evidence="2">Uncharacterized protein</fullName>
    </submittedName>
</protein>
<evidence type="ECO:0000313" key="2">
    <source>
        <dbReference type="EMBL" id="WMX48403.1"/>
    </source>
</evidence>
<dbReference type="Proteomes" id="UP001250858">
    <property type="component" value="Chromosome"/>
</dbReference>
<evidence type="ECO:0000256" key="1">
    <source>
        <dbReference type="SAM" id="MobiDB-lite"/>
    </source>
</evidence>
<accession>A0ABY9S399</accession>